<dbReference type="InterPro" id="IPR029032">
    <property type="entry name" value="AhpD-like"/>
</dbReference>
<dbReference type="Proteomes" id="UP000476030">
    <property type="component" value="Unassembled WGS sequence"/>
</dbReference>
<reference evidence="2 3" key="1">
    <citation type="submission" date="2019-12" db="EMBL/GenBank/DDBJ databases">
        <title>Snethiella sp. nov. sp. isolated from sea sand.</title>
        <authorList>
            <person name="Kim J."/>
            <person name="Jeong S.E."/>
            <person name="Jung H.S."/>
            <person name="Jeon C.O."/>
        </authorList>
    </citation>
    <scope>NUCLEOTIDE SEQUENCE [LARGE SCALE GENOMIC DNA]</scope>
    <source>
        <strain evidence="2 3">DP05</strain>
    </source>
</reference>
<keyword evidence="3" id="KW-1185">Reference proteome</keyword>
<dbReference type="Gene3D" id="1.20.1290.10">
    <property type="entry name" value="AhpD-like"/>
    <property type="match status" value="1"/>
</dbReference>
<dbReference type="Pfam" id="PF02627">
    <property type="entry name" value="CMD"/>
    <property type="match status" value="2"/>
</dbReference>
<gene>
    <name evidence="2" type="ORF">GQE98_13075</name>
</gene>
<dbReference type="AlphaFoldDB" id="A0A6L8WBR9"/>
<comment type="caution">
    <text evidence="2">The sequence shown here is derived from an EMBL/GenBank/DDBJ whole genome shotgun (WGS) entry which is preliminary data.</text>
</comment>
<feature type="domain" description="Carboxymuconolactone decarboxylase-like" evidence="1">
    <location>
        <begin position="87"/>
        <end position="145"/>
    </location>
</feature>
<evidence type="ECO:0000259" key="1">
    <source>
        <dbReference type="Pfam" id="PF02627"/>
    </source>
</evidence>
<protein>
    <recommendedName>
        <fullName evidence="1">Carboxymuconolactone decarboxylase-like domain-containing protein</fullName>
    </recommendedName>
</protein>
<name>A0A6L8WBR9_9PROT</name>
<organism evidence="2 3">
    <name type="scientific">Sneathiella litorea</name>
    <dbReference type="NCBI Taxonomy" id="2606216"/>
    <lineage>
        <taxon>Bacteria</taxon>
        <taxon>Pseudomonadati</taxon>
        <taxon>Pseudomonadota</taxon>
        <taxon>Alphaproteobacteria</taxon>
        <taxon>Sneathiellales</taxon>
        <taxon>Sneathiellaceae</taxon>
        <taxon>Sneathiella</taxon>
    </lineage>
</organism>
<accession>A0A6L8WBR9</accession>
<dbReference type="PANTHER" id="PTHR33930:SF2">
    <property type="entry name" value="BLR3452 PROTEIN"/>
    <property type="match status" value="1"/>
</dbReference>
<dbReference type="EMBL" id="WTUW01000002">
    <property type="protein sequence ID" value="MZR31567.1"/>
    <property type="molecule type" value="Genomic_DNA"/>
</dbReference>
<proteinExistence type="predicted"/>
<sequence>MYLCAARKSSCHLTYLQLRAARATVTESVMGHVSKKTKQLISFVPKLEKSENAMPKGETLDLNNAIGDPVIVEKLREKAPSNHGAAEAFWQSAMDAPLLSPRLKELVLLGVHASASSVNETAMKRHIRRACSAGASEEDVIDVLISIVGQANHALYFSGSILVDELQSHSASDDVLPDMREDMAVIKKEFLEKRGFWHSDRETLARLMPDYFIAQSTLSVAPWQSRSLTPRERELIFIAIDSSASHNYEAGLRLHIRNALKAGAHRDEIIEVMHLVALMGLEGYLIGVTELLGKGDD</sequence>
<evidence type="ECO:0000313" key="3">
    <source>
        <dbReference type="Proteomes" id="UP000476030"/>
    </source>
</evidence>
<dbReference type="InterPro" id="IPR003779">
    <property type="entry name" value="CMD-like"/>
</dbReference>
<dbReference type="PANTHER" id="PTHR33930">
    <property type="entry name" value="ALKYL HYDROPEROXIDE REDUCTASE AHPD"/>
    <property type="match status" value="1"/>
</dbReference>
<dbReference type="GO" id="GO:0051920">
    <property type="term" value="F:peroxiredoxin activity"/>
    <property type="evidence" value="ECO:0007669"/>
    <property type="project" value="InterPro"/>
</dbReference>
<feature type="domain" description="Carboxymuconolactone decarboxylase-like" evidence="1">
    <location>
        <begin position="225"/>
        <end position="279"/>
    </location>
</feature>
<evidence type="ECO:0000313" key="2">
    <source>
        <dbReference type="EMBL" id="MZR31567.1"/>
    </source>
</evidence>
<dbReference type="SUPFAM" id="SSF69118">
    <property type="entry name" value="AhpD-like"/>
    <property type="match status" value="1"/>
</dbReference>